<protein>
    <recommendedName>
        <fullName evidence="2">Nucleotidyl transferase domain-containing protein</fullName>
    </recommendedName>
</protein>
<organism evidence="1">
    <name type="scientific">marine sediment metagenome</name>
    <dbReference type="NCBI Taxonomy" id="412755"/>
    <lineage>
        <taxon>unclassified sequences</taxon>
        <taxon>metagenomes</taxon>
        <taxon>ecological metagenomes</taxon>
    </lineage>
</organism>
<reference evidence="1" key="1">
    <citation type="journal article" date="2014" name="Front. Microbiol.">
        <title>High frequency of phylogenetically diverse reductive dehalogenase-homologous genes in deep subseafloor sedimentary metagenomes.</title>
        <authorList>
            <person name="Kawai M."/>
            <person name="Futagami T."/>
            <person name="Toyoda A."/>
            <person name="Takaki Y."/>
            <person name="Nishi S."/>
            <person name="Hori S."/>
            <person name="Arai W."/>
            <person name="Tsubouchi T."/>
            <person name="Morono Y."/>
            <person name="Uchiyama I."/>
            <person name="Ito T."/>
            <person name="Fujiyama A."/>
            <person name="Inagaki F."/>
            <person name="Takami H."/>
        </authorList>
    </citation>
    <scope>NUCLEOTIDE SEQUENCE</scope>
    <source>
        <strain evidence="1">Expedition CK06-06</strain>
    </source>
</reference>
<accession>X1EEW2</accession>
<dbReference type="EMBL" id="BARU01001463">
    <property type="protein sequence ID" value="GAH31147.1"/>
    <property type="molecule type" value="Genomic_DNA"/>
</dbReference>
<dbReference type="Gene3D" id="3.90.550.10">
    <property type="entry name" value="Spore Coat Polysaccharide Biosynthesis Protein SpsA, Chain A"/>
    <property type="match status" value="1"/>
</dbReference>
<comment type="caution">
    <text evidence="1">The sequence shown here is derived from an EMBL/GenBank/DDBJ whole genome shotgun (WGS) entry which is preliminary data.</text>
</comment>
<feature type="non-terminal residue" evidence="1">
    <location>
        <position position="1"/>
    </location>
</feature>
<dbReference type="SUPFAM" id="SSF53448">
    <property type="entry name" value="Nucleotide-diphospho-sugar transferases"/>
    <property type="match status" value="1"/>
</dbReference>
<dbReference type="AlphaFoldDB" id="X1EEW2"/>
<dbReference type="InterPro" id="IPR029044">
    <property type="entry name" value="Nucleotide-diphossugar_trans"/>
</dbReference>
<proteinExistence type="predicted"/>
<evidence type="ECO:0000313" key="1">
    <source>
        <dbReference type="EMBL" id="GAH31147.1"/>
    </source>
</evidence>
<gene>
    <name evidence="1" type="ORF">S03H2_03835</name>
</gene>
<name>X1EEW2_9ZZZZ</name>
<sequence>DKINEPFAAINADDFYGRNSFRIIADYLVSSESKTDFCMVGYQLDKTLSEYGHVARGVCKTGHNNFLNVVTERTNIEKLNDKIVFTEKDGQQVELTGKEIVSMNLWGFKPSIFDYLENYFRKFIQKNPDNPKAEFFIPIMITELIQNKQARIKVLESRDKWFGVTYREDKPAVVRRLKELVDQGLYPESLWK</sequence>
<evidence type="ECO:0008006" key="2">
    <source>
        <dbReference type="Google" id="ProtNLM"/>
    </source>
</evidence>